<gene>
    <name evidence="5" type="ORF">JQS30_11215</name>
</gene>
<evidence type="ECO:0000256" key="2">
    <source>
        <dbReference type="SAM" id="SignalP"/>
    </source>
</evidence>
<dbReference type="InterPro" id="IPR006619">
    <property type="entry name" value="PGRP_domain_met/bac"/>
</dbReference>
<dbReference type="GO" id="GO:0009253">
    <property type="term" value="P:peptidoglycan catabolic process"/>
    <property type="evidence" value="ECO:0007669"/>
    <property type="project" value="InterPro"/>
</dbReference>
<accession>A0A895XG98</accession>
<proteinExistence type="inferred from homology"/>
<comment type="similarity">
    <text evidence="1">Belongs to the N-acetylmuramoyl-L-alanine amidase 2 family.</text>
</comment>
<dbReference type="PANTHER" id="PTHR11022:SF41">
    <property type="entry name" value="PEPTIDOGLYCAN-RECOGNITION PROTEIN LC-RELATED"/>
    <property type="match status" value="1"/>
</dbReference>
<dbReference type="EMBL" id="CP070496">
    <property type="protein sequence ID" value="QSB04364.1"/>
    <property type="molecule type" value="Genomic_DNA"/>
</dbReference>
<dbReference type="PANTHER" id="PTHR11022">
    <property type="entry name" value="PEPTIDOGLYCAN RECOGNITION PROTEIN"/>
    <property type="match status" value="1"/>
</dbReference>
<sequence>MSNSKFNRRALLAGTASVAGLAALPALPANADVSQQAVFNSVAHWGARSPNGTPRVIWSRPNKIIIHHTVYPNTTDYSVAQAYRHARQVQNLHMNSNGWIDTGYNFIVSRGGHCTEGRTGSLPRMEAGSAFIQGAHTAGQNAQSIGIAAEGSYHTGAAIPGNQWGAMVVVCAYIMNKYNIPSSQIFGHQNYSATSCPGSWQQRLPQLRSAVNNVR</sequence>
<dbReference type="CDD" id="cd06583">
    <property type="entry name" value="PGRP"/>
    <property type="match status" value="1"/>
</dbReference>
<evidence type="ECO:0000259" key="4">
    <source>
        <dbReference type="SMART" id="SM00701"/>
    </source>
</evidence>
<feature type="domain" description="Peptidoglycan recognition protein family" evidence="4">
    <location>
        <begin position="37"/>
        <end position="192"/>
    </location>
</feature>
<dbReference type="GO" id="GO:0008745">
    <property type="term" value="F:N-acetylmuramoyl-L-alanine amidase activity"/>
    <property type="evidence" value="ECO:0007669"/>
    <property type="project" value="InterPro"/>
</dbReference>
<dbReference type="PROSITE" id="PS51318">
    <property type="entry name" value="TAT"/>
    <property type="match status" value="1"/>
</dbReference>
<dbReference type="SMART" id="SM00644">
    <property type="entry name" value="Ami_2"/>
    <property type="match status" value="1"/>
</dbReference>
<dbReference type="Gene3D" id="3.40.80.10">
    <property type="entry name" value="Peptidoglycan recognition protein-like"/>
    <property type="match status" value="1"/>
</dbReference>
<feature type="domain" description="N-acetylmuramoyl-L-alanine amidase" evidence="3">
    <location>
        <begin position="49"/>
        <end position="198"/>
    </location>
</feature>
<evidence type="ECO:0000313" key="6">
    <source>
        <dbReference type="Proteomes" id="UP000662939"/>
    </source>
</evidence>
<evidence type="ECO:0000256" key="1">
    <source>
        <dbReference type="ARBA" id="ARBA00007553"/>
    </source>
</evidence>
<feature type="signal peptide" evidence="2">
    <location>
        <begin position="1"/>
        <end position="31"/>
    </location>
</feature>
<dbReference type="Pfam" id="PF01510">
    <property type="entry name" value="Amidase_2"/>
    <property type="match status" value="1"/>
</dbReference>
<keyword evidence="6" id="KW-1185">Reference proteome</keyword>
<dbReference type="SMART" id="SM00701">
    <property type="entry name" value="PGRP"/>
    <property type="match status" value="1"/>
</dbReference>
<reference evidence="5" key="1">
    <citation type="submission" date="2021-02" db="EMBL/GenBank/DDBJ databases">
        <title>Natronoglycomyces albus gen. nov., sp. nov, a haloalkaliphilic actinobacterium from a soda solonchak soil.</title>
        <authorList>
            <person name="Sorokin D.Y."/>
            <person name="Khijniak T.V."/>
            <person name="Zakharycheva A.P."/>
            <person name="Boueva O.V."/>
            <person name="Ariskina E.V."/>
            <person name="Hahnke R.L."/>
            <person name="Bunk B."/>
            <person name="Sproer C."/>
            <person name="Schumann P."/>
            <person name="Evtushenko L.I."/>
            <person name="Kublanov I.V."/>
        </authorList>
    </citation>
    <scope>NUCLEOTIDE SEQUENCE</scope>
    <source>
        <strain evidence="5">DSM 106290</strain>
    </source>
</reference>
<dbReference type="Proteomes" id="UP000662939">
    <property type="component" value="Chromosome"/>
</dbReference>
<dbReference type="GO" id="GO:0008270">
    <property type="term" value="F:zinc ion binding"/>
    <property type="evidence" value="ECO:0007669"/>
    <property type="project" value="InterPro"/>
</dbReference>
<dbReference type="AlphaFoldDB" id="A0A895XG98"/>
<dbReference type="SUPFAM" id="SSF55846">
    <property type="entry name" value="N-acetylmuramoyl-L-alanine amidase-like"/>
    <property type="match status" value="1"/>
</dbReference>
<protein>
    <submittedName>
        <fullName evidence="5">N-acetylmuramoyl-L-alanine amidase</fullName>
    </submittedName>
</protein>
<dbReference type="InterPro" id="IPR002502">
    <property type="entry name" value="Amidase_domain"/>
</dbReference>
<dbReference type="InterPro" id="IPR006311">
    <property type="entry name" value="TAT_signal"/>
</dbReference>
<dbReference type="InterPro" id="IPR036505">
    <property type="entry name" value="Amidase/PGRP_sf"/>
</dbReference>
<feature type="chain" id="PRO_5034751152" evidence="2">
    <location>
        <begin position="32"/>
        <end position="215"/>
    </location>
</feature>
<organism evidence="5 6">
    <name type="scientific">Natronoglycomyces albus</name>
    <dbReference type="NCBI Taxonomy" id="2811108"/>
    <lineage>
        <taxon>Bacteria</taxon>
        <taxon>Bacillati</taxon>
        <taxon>Actinomycetota</taxon>
        <taxon>Actinomycetes</taxon>
        <taxon>Glycomycetales</taxon>
        <taxon>Glycomycetaceae</taxon>
        <taxon>Natronoglycomyces</taxon>
    </lineage>
</organism>
<dbReference type="RefSeq" id="WP_213170361.1">
    <property type="nucleotide sequence ID" value="NZ_CP070496.1"/>
</dbReference>
<dbReference type="KEGG" id="nav:JQS30_11215"/>
<evidence type="ECO:0000259" key="3">
    <source>
        <dbReference type="SMART" id="SM00644"/>
    </source>
</evidence>
<name>A0A895XG98_9ACTN</name>
<dbReference type="InterPro" id="IPR015510">
    <property type="entry name" value="PGRP"/>
</dbReference>
<evidence type="ECO:0000313" key="5">
    <source>
        <dbReference type="EMBL" id="QSB04364.1"/>
    </source>
</evidence>
<keyword evidence="2" id="KW-0732">Signal</keyword>